<feature type="compositionally biased region" description="Basic and acidic residues" evidence="1">
    <location>
        <begin position="330"/>
        <end position="340"/>
    </location>
</feature>
<reference evidence="3 4" key="1">
    <citation type="submission" date="2024-04" db="EMBL/GenBank/DDBJ databases">
        <authorList>
            <person name="Rising A."/>
            <person name="Reimegard J."/>
            <person name="Sonavane S."/>
            <person name="Akerstrom W."/>
            <person name="Nylinder S."/>
            <person name="Hedman E."/>
            <person name="Kallberg Y."/>
        </authorList>
    </citation>
    <scope>NUCLEOTIDE SEQUENCE [LARGE SCALE GENOMIC DNA]</scope>
</reference>
<evidence type="ECO:0000313" key="3">
    <source>
        <dbReference type="EMBL" id="CAL1287427.1"/>
    </source>
</evidence>
<evidence type="ECO:0000313" key="4">
    <source>
        <dbReference type="Proteomes" id="UP001497382"/>
    </source>
</evidence>
<feature type="region of interest" description="Disordered" evidence="1">
    <location>
        <begin position="1"/>
        <end position="48"/>
    </location>
</feature>
<dbReference type="Proteomes" id="UP001497382">
    <property type="component" value="Unassembled WGS sequence"/>
</dbReference>
<organism evidence="3 4">
    <name type="scientific">Larinioides sclopetarius</name>
    <dbReference type="NCBI Taxonomy" id="280406"/>
    <lineage>
        <taxon>Eukaryota</taxon>
        <taxon>Metazoa</taxon>
        <taxon>Ecdysozoa</taxon>
        <taxon>Arthropoda</taxon>
        <taxon>Chelicerata</taxon>
        <taxon>Arachnida</taxon>
        <taxon>Araneae</taxon>
        <taxon>Araneomorphae</taxon>
        <taxon>Entelegynae</taxon>
        <taxon>Araneoidea</taxon>
        <taxon>Araneidae</taxon>
        <taxon>Larinioides</taxon>
    </lineage>
</organism>
<feature type="region of interest" description="Disordered" evidence="1">
    <location>
        <begin position="324"/>
        <end position="470"/>
    </location>
</feature>
<feature type="compositionally biased region" description="Polar residues" evidence="1">
    <location>
        <begin position="347"/>
        <end position="363"/>
    </location>
</feature>
<comment type="caution">
    <text evidence="3">The sequence shown here is derived from an EMBL/GenBank/DDBJ whole genome shotgun (WGS) entry which is preliminary data.</text>
</comment>
<sequence>MSEATAETFQREDKTSPTEEQDIFDVETSKISDSGFDPFSTKFTNSSAEETSSSQLANAISETTFSIPALNSSDESIPPPPFERWCVDTYAKFYMHVYAYFYLFLSIVDCSVTFIQMSKEFIQKSKAIFPWSTFHRSTAAVGNLLFVVFHRAAKFFRGRQNLQQPIRTVLKPPSNDSLHLMSKQVSTFSRNDRVISQTFEQQRPSAVPRSELMRSQKINAEVRSKEPRLLKVGVHSSASDVKKWGFSSVISKYLPAFTQNNRATPQAFKLQRVSAVQRLEIMHPRASNTKAGSSNPASAVHIRRTTHVVEDYYSVGAASFPQSRLTLQQRDGRKGVSERVTKKHRTTTGGNASSSKQCRNTDPQWKERHHRASTSGTRTHDGRKGVFEQATPKHGPKTGEKVSSSKQRQKTHPRQEENRPRASNDSRSHDKKKSTFEKVTPKHGDKPGKKSSSNKQSRNTNGGKKAQGQK</sequence>
<accession>A0AAV2AU93</accession>
<keyword evidence="2" id="KW-1133">Transmembrane helix</keyword>
<keyword evidence="2" id="KW-0472">Membrane</keyword>
<protein>
    <submittedName>
        <fullName evidence="3">Uncharacterized protein</fullName>
    </submittedName>
</protein>
<evidence type="ECO:0000256" key="2">
    <source>
        <dbReference type="SAM" id="Phobius"/>
    </source>
</evidence>
<proteinExistence type="predicted"/>
<dbReference type="EMBL" id="CAXIEN010000217">
    <property type="protein sequence ID" value="CAL1287427.1"/>
    <property type="molecule type" value="Genomic_DNA"/>
</dbReference>
<feature type="transmembrane region" description="Helical" evidence="2">
    <location>
        <begin position="97"/>
        <end position="116"/>
    </location>
</feature>
<evidence type="ECO:0000256" key="1">
    <source>
        <dbReference type="SAM" id="MobiDB-lite"/>
    </source>
</evidence>
<name>A0AAV2AU93_9ARAC</name>
<gene>
    <name evidence="3" type="ORF">LARSCL_LOCUS14825</name>
</gene>
<feature type="compositionally biased region" description="Polar residues" evidence="1">
    <location>
        <begin position="450"/>
        <end position="470"/>
    </location>
</feature>
<keyword evidence="2" id="KW-0812">Transmembrane</keyword>
<feature type="compositionally biased region" description="Basic and acidic residues" evidence="1">
    <location>
        <begin position="413"/>
        <end position="448"/>
    </location>
</feature>
<keyword evidence="4" id="KW-1185">Reference proteome</keyword>
<dbReference type="AlphaFoldDB" id="A0AAV2AU93"/>